<evidence type="ECO:0008006" key="3">
    <source>
        <dbReference type="Google" id="ProtNLM"/>
    </source>
</evidence>
<dbReference type="InterPro" id="IPR025421">
    <property type="entry name" value="DUF4148"/>
</dbReference>
<dbReference type="Proteomes" id="UP000194546">
    <property type="component" value="Unassembled WGS sequence"/>
</dbReference>
<dbReference type="EMBL" id="NBTY01000016">
    <property type="protein sequence ID" value="OTP80103.1"/>
    <property type="molecule type" value="Genomic_DNA"/>
</dbReference>
<protein>
    <recommendedName>
        <fullName evidence="3">DUF4148 domain-containing protein</fullName>
    </recommendedName>
</protein>
<comment type="caution">
    <text evidence="1">The sequence shown here is derived from an EMBL/GenBank/DDBJ whole genome shotgun (WGS) entry which is preliminary data.</text>
</comment>
<proteinExistence type="predicted"/>
<evidence type="ECO:0000313" key="1">
    <source>
        <dbReference type="EMBL" id="OTP80103.1"/>
    </source>
</evidence>
<name>A0A242N902_CABSO</name>
<sequence>MFAKKQSLEVSIMKLVQSLIVAAVLAVPAVSFAQSNQPLTRAEVKAQLVQFEQAGPADTNTSYPNQTLAAEASGNAENVTATGFGGVADGTSASGTHHSLRSFDRAVVRVDHKVRGSIRPDANDGMQPIYFGS</sequence>
<gene>
    <name evidence="1" type="ORF">PAMC26510_03855</name>
</gene>
<reference evidence="1 2" key="1">
    <citation type="submission" date="2017-03" db="EMBL/GenBank/DDBJ databases">
        <title>Genome analysis of strain PAMC 26510.</title>
        <authorList>
            <person name="Oh H.-M."/>
            <person name="Yang J.-A."/>
        </authorList>
    </citation>
    <scope>NUCLEOTIDE SEQUENCE [LARGE SCALE GENOMIC DNA]</scope>
    <source>
        <strain evidence="1 2">PAMC 26510</strain>
    </source>
</reference>
<organism evidence="1 2">
    <name type="scientific">Caballeronia sordidicola</name>
    <name type="common">Burkholderia sordidicola</name>
    <dbReference type="NCBI Taxonomy" id="196367"/>
    <lineage>
        <taxon>Bacteria</taxon>
        <taxon>Pseudomonadati</taxon>
        <taxon>Pseudomonadota</taxon>
        <taxon>Betaproteobacteria</taxon>
        <taxon>Burkholderiales</taxon>
        <taxon>Burkholderiaceae</taxon>
        <taxon>Caballeronia</taxon>
    </lineage>
</organism>
<dbReference type="AlphaFoldDB" id="A0A242N902"/>
<evidence type="ECO:0000313" key="2">
    <source>
        <dbReference type="Proteomes" id="UP000194546"/>
    </source>
</evidence>
<accession>A0A242N902</accession>
<dbReference type="Pfam" id="PF13663">
    <property type="entry name" value="DUF4148"/>
    <property type="match status" value="1"/>
</dbReference>